<evidence type="ECO:0000256" key="2">
    <source>
        <dbReference type="ARBA" id="ARBA00022643"/>
    </source>
</evidence>
<protein>
    <submittedName>
        <fullName evidence="5">NAD(P)H-dependent oxidoreductase</fullName>
    </submittedName>
</protein>
<dbReference type="Pfam" id="PF03358">
    <property type="entry name" value="FMN_red"/>
    <property type="match status" value="1"/>
</dbReference>
<keyword evidence="1" id="KW-0285">Flavoprotein</keyword>
<name>A0ABX8RNY9_NOCIO</name>
<dbReference type="PANTHER" id="PTHR43408:SF1">
    <property type="entry name" value="FMN REDUCTASE (NADPH)"/>
    <property type="match status" value="1"/>
</dbReference>
<reference evidence="5 6" key="1">
    <citation type="submission" date="2021-07" db="EMBL/GenBank/DDBJ databases">
        <title>Whole Genome Sequence of Nocardia Iowensis.</title>
        <authorList>
            <person name="Lamm A."/>
            <person name="Collins-Fairclough A.M."/>
            <person name="Bunk B."/>
            <person name="Sproer C."/>
        </authorList>
    </citation>
    <scope>NUCLEOTIDE SEQUENCE [LARGE SCALE GENOMIC DNA]</scope>
    <source>
        <strain evidence="5 6">NRRL 5646</strain>
    </source>
</reference>
<dbReference type="Proteomes" id="UP000694257">
    <property type="component" value="Chromosome"/>
</dbReference>
<dbReference type="InterPro" id="IPR005025">
    <property type="entry name" value="FMN_Rdtase-like_dom"/>
</dbReference>
<accession>A0ABX8RNY9</accession>
<keyword evidence="6" id="KW-1185">Reference proteome</keyword>
<organism evidence="5 6">
    <name type="scientific">Nocardia iowensis</name>
    <dbReference type="NCBI Taxonomy" id="204891"/>
    <lineage>
        <taxon>Bacteria</taxon>
        <taxon>Bacillati</taxon>
        <taxon>Actinomycetota</taxon>
        <taxon>Actinomycetes</taxon>
        <taxon>Mycobacteriales</taxon>
        <taxon>Nocardiaceae</taxon>
        <taxon>Nocardia</taxon>
    </lineage>
</organism>
<dbReference type="EMBL" id="CP078145">
    <property type="protein sequence ID" value="QXN91353.1"/>
    <property type="molecule type" value="Genomic_DNA"/>
</dbReference>
<evidence type="ECO:0000256" key="3">
    <source>
        <dbReference type="ARBA" id="ARBA00023002"/>
    </source>
</evidence>
<evidence type="ECO:0000256" key="1">
    <source>
        <dbReference type="ARBA" id="ARBA00022630"/>
    </source>
</evidence>
<keyword evidence="2" id="KW-0288">FMN</keyword>
<sequence length="209" mass="21919">MEVPAHRPCAAARHRAAIARRDLTGLRSKQQVDEKDTKVTVTVVVGNPKPASRTLAAATLVAKGLRPEVAPTVIDLVDFGAALLGWGDPNVAAAVRTVSDSELVVFASPTFKATYTGLLKLFLEQFDGGTGLAGVLGVPVMLGAGPTHALAPDLLLKPVLVELGATAALPGLYLSDRTFHEDGAIDRYSDRWRPVAQALAATTKVTNHA</sequence>
<dbReference type="InterPro" id="IPR051814">
    <property type="entry name" value="NAD(P)H-dep_FMN_reductase"/>
</dbReference>
<evidence type="ECO:0000259" key="4">
    <source>
        <dbReference type="Pfam" id="PF03358"/>
    </source>
</evidence>
<gene>
    <name evidence="5" type="ORF">KV110_39615</name>
</gene>
<keyword evidence="3" id="KW-0560">Oxidoreductase</keyword>
<evidence type="ECO:0000313" key="6">
    <source>
        <dbReference type="Proteomes" id="UP000694257"/>
    </source>
</evidence>
<proteinExistence type="predicted"/>
<evidence type="ECO:0000313" key="5">
    <source>
        <dbReference type="EMBL" id="QXN91353.1"/>
    </source>
</evidence>
<dbReference type="PANTHER" id="PTHR43408">
    <property type="entry name" value="FMN REDUCTASE (NADPH)"/>
    <property type="match status" value="1"/>
</dbReference>
<feature type="domain" description="NADPH-dependent FMN reductase-like" evidence="4">
    <location>
        <begin position="40"/>
        <end position="172"/>
    </location>
</feature>